<dbReference type="EMBL" id="CP002455">
    <property type="protein sequence ID" value="ADX68518.1"/>
    <property type="molecule type" value="Genomic_DNA"/>
</dbReference>
<evidence type="ECO:0000256" key="4">
    <source>
        <dbReference type="ARBA" id="ARBA00022692"/>
    </source>
</evidence>
<proteinExistence type="predicted"/>
<dbReference type="AlphaFoldDB" id="F0P0L9"/>
<feature type="transmembrane region" description="Helical" evidence="7">
    <location>
        <begin position="173"/>
        <end position="191"/>
    </location>
</feature>
<reference evidence="9 10" key="1">
    <citation type="journal article" date="2011" name="Stand. Genomic Sci.">
        <title>Complete genome sequence of Weeksella virosa type strain (9751).</title>
        <authorList>
            <person name="Lang E."/>
            <person name="Teshima H."/>
            <person name="Lucas S."/>
            <person name="Lapidus A."/>
            <person name="Hammon N."/>
            <person name="Deshpande S."/>
            <person name="Nolan M."/>
            <person name="Cheng J.F."/>
            <person name="Pitluck S."/>
            <person name="Liolios K."/>
            <person name="Pagani I."/>
            <person name="Mikhailova N."/>
            <person name="Ivanova N."/>
            <person name="Mavromatis K."/>
            <person name="Pati A."/>
            <person name="Tapia R."/>
            <person name="Han C."/>
            <person name="Goodwin L."/>
            <person name="Chen A."/>
            <person name="Palaniappan K."/>
            <person name="Land M."/>
            <person name="Hauser L."/>
            <person name="Chang Y.J."/>
            <person name="Jeffries C.D."/>
            <person name="Brambilla E.M."/>
            <person name="Kopitz M."/>
            <person name="Rohde M."/>
            <person name="Goker M."/>
            <person name="Tindall B.J."/>
            <person name="Detter J.C."/>
            <person name="Woyke T."/>
            <person name="Bristow J."/>
            <person name="Eisen J.A."/>
            <person name="Markowitz V."/>
            <person name="Hugenholtz P."/>
            <person name="Klenk H.P."/>
            <person name="Kyrpides N.C."/>
        </authorList>
    </citation>
    <scope>NUCLEOTIDE SEQUENCE [LARGE SCALE GENOMIC DNA]</scope>
    <source>
        <strain evidence="10">ATCC 43766 / DSM 16922 / JCM 21250 / NBRC 16016 / NCTC 11634 / CL345/78</strain>
    </source>
</reference>
<keyword evidence="4 7" id="KW-0812">Transmembrane</keyword>
<feature type="transmembrane region" description="Helical" evidence="7">
    <location>
        <begin position="312"/>
        <end position="334"/>
    </location>
</feature>
<keyword evidence="5 7" id="KW-1133">Transmembrane helix</keyword>
<dbReference type="SUPFAM" id="SSF103473">
    <property type="entry name" value="MFS general substrate transporter"/>
    <property type="match status" value="1"/>
</dbReference>
<evidence type="ECO:0000259" key="8">
    <source>
        <dbReference type="PROSITE" id="PS50850"/>
    </source>
</evidence>
<dbReference type="eggNOG" id="COG2814">
    <property type="taxonomic scope" value="Bacteria"/>
</dbReference>
<evidence type="ECO:0000256" key="1">
    <source>
        <dbReference type="ARBA" id="ARBA00004651"/>
    </source>
</evidence>
<feature type="transmembrane region" description="Helical" evidence="7">
    <location>
        <begin position="376"/>
        <end position="397"/>
    </location>
</feature>
<evidence type="ECO:0000256" key="3">
    <source>
        <dbReference type="ARBA" id="ARBA00022475"/>
    </source>
</evidence>
<evidence type="ECO:0000313" key="10">
    <source>
        <dbReference type="Proteomes" id="UP000008641"/>
    </source>
</evidence>
<feature type="transmembrane region" description="Helical" evidence="7">
    <location>
        <begin position="289"/>
        <end position="306"/>
    </location>
</feature>
<evidence type="ECO:0000313" key="9">
    <source>
        <dbReference type="EMBL" id="ADX68518.1"/>
    </source>
</evidence>
<dbReference type="InterPro" id="IPR011701">
    <property type="entry name" value="MFS"/>
</dbReference>
<dbReference type="KEGG" id="wvi:Weevi_1828"/>
<dbReference type="Proteomes" id="UP000008641">
    <property type="component" value="Chromosome"/>
</dbReference>
<comment type="subcellular location">
    <subcellularLocation>
        <location evidence="1">Cell membrane</location>
        <topology evidence="1">Multi-pass membrane protein</topology>
    </subcellularLocation>
</comment>
<evidence type="ECO:0000256" key="2">
    <source>
        <dbReference type="ARBA" id="ARBA00022448"/>
    </source>
</evidence>
<dbReference type="GO" id="GO:0005886">
    <property type="term" value="C:plasma membrane"/>
    <property type="evidence" value="ECO:0007669"/>
    <property type="project" value="UniProtKB-SubCell"/>
</dbReference>
<reference evidence="10" key="2">
    <citation type="journal article" date="2011" name="Stand. Genomic Sci.">
        <title>Complete genome sequence of Weeksella virosa type strain (9751T).</title>
        <authorList>
            <person name="Lang E."/>
            <person name="Teshima H."/>
            <person name="Lucas S."/>
            <person name="Lapidus A."/>
            <person name="Hammon N."/>
            <person name="Deshpande S."/>
            <person name="Nolan M."/>
            <person name="Cheng J."/>
            <person name="Pitluck S."/>
            <person name="Liolios K."/>
            <person name="Pagani I."/>
            <person name="Mikhailova N."/>
            <person name="Ivanova N."/>
            <person name="Mavromatis K."/>
            <person name="Pati A."/>
            <person name="Tapia R."/>
            <person name="Han C."/>
            <person name="Goodwin L."/>
            <person name="Chen A."/>
            <person name="Palaniappan K."/>
            <person name="Land M."/>
            <person name="Hauser L."/>
            <person name="Chang Y."/>
            <person name="Jeffries C."/>
            <person name="Brambilla E."/>
            <person name="Kopitz M."/>
            <person name="Rohde M."/>
            <person name="Goker M."/>
            <person name="Tindall B."/>
            <person name="Detter J."/>
            <person name="Woyke T."/>
            <person name="Bristow J."/>
            <person name="Eisen J."/>
            <person name="Markowitz V."/>
            <person name="Hugenholtz P."/>
            <person name="Klenk H."/>
            <person name="Kyrpides N."/>
        </authorList>
    </citation>
    <scope>NUCLEOTIDE SEQUENCE [LARGE SCALE GENOMIC DNA]</scope>
    <source>
        <strain evidence="10">ATCC 43766 / DSM 16922 / JCM 21250 / NBRC 16016 / NCTC 11634 / CL345/78</strain>
    </source>
</reference>
<dbReference type="GO" id="GO:0022857">
    <property type="term" value="F:transmembrane transporter activity"/>
    <property type="evidence" value="ECO:0007669"/>
    <property type="project" value="InterPro"/>
</dbReference>
<evidence type="ECO:0000256" key="5">
    <source>
        <dbReference type="ARBA" id="ARBA00022989"/>
    </source>
</evidence>
<feature type="transmembrane region" description="Helical" evidence="7">
    <location>
        <begin position="54"/>
        <end position="73"/>
    </location>
</feature>
<dbReference type="HOGENOM" id="CLU_001265_60_4_10"/>
<sequence length="405" mass="45344">MKKFFQMFINSYKGLSNESWMLAAVMLINRSGSMVLPFLGIYMTDELGFSIQQVGLALSCFGIGSVIGSYFGGMLTDKIGEFKVQTTSLFLSAPIFCLLIFFQTFEAIALIILVQSIISETFRPANSVAITRYAKKENITRSFSLNRMALNLGFSIGPSVGGILSGYSYNLLFIFNGVAFIMAGLVYYFYFRNRTYRNEILTVEKINNKETKDRSPYRDIPFLIFCLFCTIFSVAFFQFLNTMPIFYRDVAKLSSTMVGIVLGFNGLVIVSLEMILVNFAERKFSIKQVHVIGALLSAFAYFILGIDHAVFFIFLSMFFLSVGEILALPFMSTLTAMRAGITNKGAYMGLNGIAFSLAFIISPILCTFIAETYGFTTLWFVSASVLCFTAIGFHFIIPKMKLKNT</sequence>
<feature type="transmembrane region" description="Helical" evidence="7">
    <location>
        <begin position="93"/>
        <end position="114"/>
    </location>
</feature>
<keyword evidence="10" id="KW-1185">Reference proteome</keyword>
<dbReference type="OrthoDB" id="5379144at2"/>
<keyword evidence="6 7" id="KW-0472">Membrane</keyword>
<feature type="transmembrane region" description="Helical" evidence="7">
    <location>
        <begin position="148"/>
        <end position="167"/>
    </location>
</feature>
<dbReference type="Pfam" id="PF07690">
    <property type="entry name" value="MFS_1"/>
    <property type="match status" value="1"/>
</dbReference>
<feature type="domain" description="Major facilitator superfamily (MFS) profile" evidence="8">
    <location>
        <begin position="18"/>
        <end position="401"/>
    </location>
</feature>
<keyword evidence="3" id="KW-1003">Cell membrane</keyword>
<evidence type="ECO:0000256" key="7">
    <source>
        <dbReference type="SAM" id="Phobius"/>
    </source>
</evidence>
<dbReference type="STRING" id="865938.Weevi_1828"/>
<dbReference type="RefSeq" id="WP_013598907.1">
    <property type="nucleotide sequence ID" value="NC_015144.1"/>
</dbReference>
<feature type="transmembrane region" description="Helical" evidence="7">
    <location>
        <begin position="20"/>
        <end position="42"/>
    </location>
</feature>
<dbReference type="InterPro" id="IPR050171">
    <property type="entry name" value="MFS_Transporters"/>
</dbReference>
<feature type="transmembrane region" description="Helical" evidence="7">
    <location>
        <begin position="346"/>
        <end position="370"/>
    </location>
</feature>
<feature type="transmembrane region" description="Helical" evidence="7">
    <location>
        <begin position="222"/>
        <end position="247"/>
    </location>
</feature>
<dbReference type="PROSITE" id="PS50850">
    <property type="entry name" value="MFS"/>
    <property type="match status" value="1"/>
</dbReference>
<name>F0P0L9_WEEVC</name>
<feature type="transmembrane region" description="Helical" evidence="7">
    <location>
        <begin position="253"/>
        <end position="277"/>
    </location>
</feature>
<dbReference type="PANTHER" id="PTHR23517">
    <property type="entry name" value="RESISTANCE PROTEIN MDTM, PUTATIVE-RELATED-RELATED"/>
    <property type="match status" value="1"/>
</dbReference>
<accession>F0P0L9</accession>
<dbReference type="InterPro" id="IPR036259">
    <property type="entry name" value="MFS_trans_sf"/>
</dbReference>
<keyword evidence="2" id="KW-0813">Transport</keyword>
<dbReference type="InterPro" id="IPR020846">
    <property type="entry name" value="MFS_dom"/>
</dbReference>
<gene>
    <name evidence="9" type="ordered locus">Weevi_1828</name>
</gene>
<organism evidence="9 10">
    <name type="scientific">Weeksella virosa (strain ATCC 43766 / DSM 16922 / JCM 21250 / CCUG 30538 / CDC 9751 / IAM 14551 / NBRC 16016 / NCTC 11634 / CL345/78)</name>
    <dbReference type="NCBI Taxonomy" id="865938"/>
    <lineage>
        <taxon>Bacteria</taxon>
        <taxon>Pseudomonadati</taxon>
        <taxon>Bacteroidota</taxon>
        <taxon>Flavobacteriia</taxon>
        <taxon>Flavobacteriales</taxon>
        <taxon>Weeksellaceae</taxon>
        <taxon>Weeksella</taxon>
    </lineage>
</organism>
<dbReference type="Gene3D" id="1.20.1250.20">
    <property type="entry name" value="MFS general substrate transporter like domains"/>
    <property type="match status" value="1"/>
</dbReference>
<evidence type="ECO:0000256" key="6">
    <source>
        <dbReference type="ARBA" id="ARBA00023136"/>
    </source>
</evidence>
<protein>
    <submittedName>
        <fullName evidence="9">Major facilitator superfamily MFS_1</fullName>
    </submittedName>
</protein>